<dbReference type="Pfam" id="PF05201">
    <property type="entry name" value="GlutR_N"/>
    <property type="match status" value="1"/>
</dbReference>
<dbReference type="SUPFAM" id="SSF69075">
    <property type="entry name" value="Glutamyl tRNA-reductase dimerization domain"/>
    <property type="match status" value="1"/>
</dbReference>
<keyword evidence="3 4" id="KW-0627">Porphyrin biosynthesis</keyword>
<evidence type="ECO:0000313" key="7">
    <source>
        <dbReference type="EMBL" id="MDU8884999.1"/>
    </source>
</evidence>
<dbReference type="PIRSF" id="PIRSF000445">
    <property type="entry name" value="4pyrrol_synth_GluRdtase"/>
    <property type="match status" value="1"/>
</dbReference>
<feature type="domain" description="Glutamyl-tRNA reductase N-terminal" evidence="6">
    <location>
        <begin position="8"/>
        <end position="159"/>
    </location>
</feature>
<organism evidence="7 8">
    <name type="scientific">Gilvirhabdus luticola</name>
    <dbReference type="NCBI Taxonomy" id="3079858"/>
    <lineage>
        <taxon>Bacteria</taxon>
        <taxon>Pseudomonadati</taxon>
        <taxon>Bacteroidota</taxon>
        <taxon>Flavobacteriia</taxon>
        <taxon>Flavobacteriales</taxon>
        <taxon>Flavobacteriaceae</taxon>
        <taxon>Gilvirhabdus</taxon>
    </lineage>
</organism>
<feature type="binding site" evidence="4">
    <location>
        <position position="123"/>
    </location>
    <ligand>
        <name>substrate</name>
    </ligand>
</feature>
<reference evidence="7 8" key="1">
    <citation type="submission" date="2023-10" db="EMBL/GenBank/DDBJ databases">
        <title>Marimonas sp. nov. isolated from tidal mud flat.</title>
        <authorList>
            <person name="Jaincy N.J."/>
            <person name="Srinivasan S."/>
            <person name="Lee S.-S."/>
        </authorList>
    </citation>
    <scope>NUCLEOTIDE SEQUENCE [LARGE SCALE GENOMIC DNA]</scope>
    <source>
        <strain evidence="7 8">MJ-SS3</strain>
    </source>
</reference>
<gene>
    <name evidence="4 7" type="primary">hemA</name>
    <name evidence="7" type="ORF">RXV94_02420</name>
</gene>
<accession>A0ABU3U3U7</accession>
<keyword evidence="1 4" id="KW-0521">NADP</keyword>
<keyword evidence="2 4" id="KW-0560">Oxidoreductase</keyword>
<dbReference type="NCBIfam" id="TIGR01035">
    <property type="entry name" value="hemA"/>
    <property type="match status" value="1"/>
</dbReference>
<evidence type="ECO:0000256" key="3">
    <source>
        <dbReference type="ARBA" id="ARBA00023244"/>
    </source>
</evidence>
<dbReference type="RefSeq" id="WP_316660818.1">
    <property type="nucleotide sequence ID" value="NZ_JAWHTF010000001.1"/>
</dbReference>
<dbReference type="GO" id="GO:0008883">
    <property type="term" value="F:glutamyl-tRNA reductase activity"/>
    <property type="evidence" value="ECO:0007669"/>
    <property type="project" value="UniProtKB-EC"/>
</dbReference>
<dbReference type="InterPro" id="IPR015895">
    <property type="entry name" value="4pyrrol_synth_GluRdtase_N"/>
</dbReference>
<dbReference type="EMBL" id="JAWHTF010000001">
    <property type="protein sequence ID" value="MDU8884999.1"/>
    <property type="molecule type" value="Genomic_DNA"/>
</dbReference>
<dbReference type="SUPFAM" id="SSF69742">
    <property type="entry name" value="Glutamyl tRNA-reductase catalytic, N-terminal domain"/>
    <property type="match status" value="1"/>
</dbReference>
<dbReference type="InterPro" id="IPR036453">
    <property type="entry name" value="GluRdtase_dimer_dom_sf"/>
</dbReference>
<comment type="domain">
    <text evidence="4">Possesses an unusual extended V-shaped dimeric structure with each monomer consisting of three distinct domains arranged along a curved 'spinal' alpha-helix. The N-terminal catalytic domain specifically recognizes the glutamate moiety of the substrate. The second domain is the NADPH-binding domain, and the third C-terminal domain is responsible for dimerization.</text>
</comment>
<dbReference type="PANTHER" id="PTHR43013:SF1">
    <property type="entry name" value="GLUTAMYL-TRNA REDUCTASE"/>
    <property type="match status" value="1"/>
</dbReference>
<comment type="miscellaneous">
    <text evidence="4">During catalysis, the active site Cys acts as a nucleophile attacking the alpha-carbonyl group of tRNA-bound glutamate with the formation of a thioester intermediate between enzyme and glutamate, and the concomitant release of tRNA(Glu). The thioester intermediate is finally reduced by direct hydride transfer from NADPH, to form the product GSA.</text>
</comment>
<proteinExistence type="inferred from homology"/>
<feature type="active site" description="Nucleophile" evidence="4">
    <location>
        <position position="53"/>
    </location>
</feature>
<dbReference type="Proteomes" id="UP001268651">
    <property type="component" value="Unassembled WGS sequence"/>
</dbReference>
<evidence type="ECO:0000313" key="8">
    <source>
        <dbReference type="Proteomes" id="UP001268651"/>
    </source>
</evidence>
<dbReference type="HAMAP" id="MF_00087">
    <property type="entry name" value="Glu_tRNA_reductase"/>
    <property type="match status" value="1"/>
</dbReference>
<protein>
    <recommendedName>
        <fullName evidence="4">Glutamyl-tRNA reductase</fullName>
        <shortName evidence="4">GluTR</shortName>
        <ecNumber evidence="4">1.2.1.70</ecNumber>
    </recommendedName>
</protein>
<evidence type="ECO:0000256" key="1">
    <source>
        <dbReference type="ARBA" id="ARBA00022857"/>
    </source>
</evidence>
<comment type="similarity">
    <text evidence="4">Belongs to the glutamyl-tRNA reductase family.</text>
</comment>
<dbReference type="Gene3D" id="3.40.50.720">
    <property type="entry name" value="NAD(P)-binding Rossmann-like Domain"/>
    <property type="match status" value="1"/>
</dbReference>
<dbReference type="PANTHER" id="PTHR43013">
    <property type="entry name" value="GLUTAMYL-TRNA REDUCTASE"/>
    <property type="match status" value="1"/>
</dbReference>
<evidence type="ECO:0000259" key="6">
    <source>
        <dbReference type="Pfam" id="PF05201"/>
    </source>
</evidence>
<dbReference type="Pfam" id="PF01488">
    <property type="entry name" value="Shikimate_DH"/>
    <property type="match status" value="1"/>
</dbReference>
<sequence length="409" mass="46939">MTKTLKFIGISHRTASVMQREEFHISELEKETLSEIICKTFSDVSALLILATCNRSEIYFESTSTSAAKIRDFIIIHKTKDYSNLFVKYFTYSNNTEESARHLLDVATGLESMIIGDAEIIHQIKKAYQFSIAHKLQGSLLERALQAVFISHKRISNETHFRDGTTSVAYKSLKAIRNSYGKAALKNKSILFIGAGDIVKQLFKYNSKFNFKNIFISNRTSEKAQTLANIFKCKTYNWNKVLNNEFDNFDVIISAASNCHHLIKKIPQTTKKLLLIDLAVPSNIDKSSINRDNIVFYDLDLISVDLEETKEKRLAAIDEVNIIISEEFAQFKKWLEDAVLRDHLVKSKSIINQKVKDLFKNQNEELNERKIEEVTNKVMRKWMSQPYSKVPFSKIDAIIAQQVSLLSQV</sequence>
<dbReference type="SUPFAM" id="SSF51735">
    <property type="entry name" value="NAD(P)-binding Rossmann-fold domains"/>
    <property type="match status" value="1"/>
</dbReference>
<comment type="pathway">
    <text evidence="4">Porphyrin-containing compound metabolism; protoporphyrin-IX biosynthesis; 5-aminolevulinate from L-glutamyl-tRNA(Glu): step 1/2.</text>
</comment>
<evidence type="ECO:0000256" key="2">
    <source>
        <dbReference type="ARBA" id="ARBA00023002"/>
    </source>
</evidence>
<dbReference type="InterPro" id="IPR006151">
    <property type="entry name" value="Shikm_DH/Glu-tRNA_Rdtase"/>
</dbReference>
<feature type="binding site" evidence="4">
    <location>
        <begin position="52"/>
        <end position="55"/>
    </location>
    <ligand>
        <name>substrate</name>
    </ligand>
</feature>
<dbReference type="InterPro" id="IPR036343">
    <property type="entry name" value="GluRdtase_N_sf"/>
</dbReference>
<dbReference type="EC" id="1.2.1.70" evidence="4"/>
<comment type="catalytic activity">
    <reaction evidence="4">
        <text>(S)-4-amino-5-oxopentanoate + tRNA(Glu) + NADP(+) = L-glutamyl-tRNA(Glu) + NADPH + H(+)</text>
        <dbReference type="Rhea" id="RHEA:12344"/>
        <dbReference type="Rhea" id="RHEA-COMP:9663"/>
        <dbReference type="Rhea" id="RHEA-COMP:9680"/>
        <dbReference type="ChEBI" id="CHEBI:15378"/>
        <dbReference type="ChEBI" id="CHEBI:57501"/>
        <dbReference type="ChEBI" id="CHEBI:57783"/>
        <dbReference type="ChEBI" id="CHEBI:58349"/>
        <dbReference type="ChEBI" id="CHEBI:78442"/>
        <dbReference type="ChEBI" id="CHEBI:78520"/>
        <dbReference type="EC" id="1.2.1.70"/>
    </reaction>
</comment>
<evidence type="ECO:0000256" key="4">
    <source>
        <dbReference type="HAMAP-Rule" id="MF_00087"/>
    </source>
</evidence>
<comment type="function">
    <text evidence="4">Catalyzes the NADPH-dependent reduction of glutamyl-tRNA(Glu) to glutamate 1-semialdehyde (GSA).</text>
</comment>
<feature type="site" description="Important for activity" evidence="4">
    <location>
        <position position="102"/>
    </location>
</feature>
<evidence type="ECO:0000259" key="5">
    <source>
        <dbReference type="Pfam" id="PF01488"/>
    </source>
</evidence>
<comment type="subunit">
    <text evidence="4">Homodimer.</text>
</comment>
<keyword evidence="8" id="KW-1185">Reference proteome</keyword>
<dbReference type="Gene3D" id="3.30.460.30">
    <property type="entry name" value="Glutamyl-tRNA reductase, N-terminal domain"/>
    <property type="match status" value="1"/>
</dbReference>
<feature type="binding site" evidence="4">
    <location>
        <begin position="194"/>
        <end position="199"/>
    </location>
    <ligand>
        <name>NADP(+)</name>
        <dbReference type="ChEBI" id="CHEBI:58349"/>
    </ligand>
</feature>
<dbReference type="InterPro" id="IPR000343">
    <property type="entry name" value="4pyrrol_synth_GluRdtase"/>
</dbReference>
<feature type="binding site" evidence="4">
    <location>
        <position position="112"/>
    </location>
    <ligand>
        <name>substrate</name>
    </ligand>
</feature>
<comment type="caution">
    <text evidence="7">The sequence shown here is derived from an EMBL/GenBank/DDBJ whole genome shotgun (WGS) entry which is preliminary data.</text>
</comment>
<name>A0ABU3U3U7_9FLAO</name>
<feature type="binding site" evidence="4">
    <location>
        <begin position="117"/>
        <end position="119"/>
    </location>
    <ligand>
        <name>substrate</name>
    </ligand>
</feature>
<feature type="domain" description="Quinate/shikimate 5-dehydrogenase/glutamyl-tRNA reductase" evidence="5">
    <location>
        <begin position="184"/>
        <end position="300"/>
    </location>
</feature>
<dbReference type="InterPro" id="IPR036291">
    <property type="entry name" value="NAD(P)-bd_dom_sf"/>
</dbReference>